<evidence type="ECO:0000259" key="1">
    <source>
        <dbReference type="Pfam" id="PF01323"/>
    </source>
</evidence>
<feature type="domain" description="DSBA-like thioredoxin" evidence="1">
    <location>
        <begin position="9"/>
        <end position="206"/>
    </location>
</feature>
<dbReference type="Gene3D" id="3.40.30.10">
    <property type="entry name" value="Glutaredoxin"/>
    <property type="match status" value="1"/>
</dbReference>
<dbReference type="PANTHER" id="PTHR13887:SF41">
    <property type="entry name" value="THIOREDOXIN SUPERFAMILY PROTEIN"/>
    <property type="match status" value="1"/>
</dbReference>
<dbReference type="SUPFAM" id="SSF52833">
    <property type="entry name" value="Thioredoxin-like"/>
    <property type="match status" value="1"/>
</dbReference>
<keyword evidence="3" id="KW-1185">Reference proteome</keyword>
<dbReference type="EMBL" id="CP033019">
    <property type="protein sequence ID" value="AYM75728.1"/>
    <property type="molecule type" value="Genomic_DNA"/>
</dbReference>
<organism evidence="2 3">
    <name type="scientific">Janthinobacterium agaricidamnosum</name>
    <dbReference type="NCBI Taxonomy" id="55508"/>
    <lineage>
        <taxon>Bacteria</taxon>
        <taxon>Pseudomonadati</taxon>
        <taxon>Pseudomonadota</taxon>
        <taxon>Betaproteobacteria</taxon>
        <taxon>Burkholderiales</taxon>
        <taxon>Oxalobacteraceae</taxon>
        <taxon>Janthinobacterium</taxon>
    </lineage>
</organism>
<dbReference type="CDD" id="cd03024">
    <property type="entry name" value="DsbA_FrnE"/>
    <property type="match status" value="1"/>
</dbReference>
<dbReference type="Pfam" id="PF01323">
    <property type="entry name" value="DSBA"/>
    <property type="match status" value="1"/>
</dbReference>
<accession>A0A3G2E5W6</accession>
<dbReference type="Proteomes" id="UP000279594">
    <property type="component" value="Chromosome"/>
</dbReference>
<dbReference type="InterPro" id="IPR001853">
    <property type="entry name" value="DSBA-like_thioredoxin_dom"/>
</dbReference>
<name>A0A3G2E5W6_9BURK</name>
<proteinExistence type="predicted"/>
<gene>
    <name evidence="2" type="ORF">D9M09_07830</name>
</gene>
<sequence>MKNNTQALVVDIWSDFVCPWCWIAKRRFEKALAAFEHRDAVQVRLRAYRIAPNHQAEPIKAALLKKFRDPMAAEGMLYSVQSHGAAEGLDYRFDTMLFGDTMDAHMLVKAVSDEALQQRLVEVLYEQSISHGKSLFDHDSLALLAAQAGVPAEAVQRAWSTPQLRQQVQDDERSASRIASGVPLFVFGNGAHISGAQPPEVFLQALENLHAQSRENLAASAGEMCGLDGCILP</sequence>
<reference evidence="2 3" key="1">
    <citation type="submission" date="2018-10" db="EMBL/GenBank/DDBJ databases">
        <title>Effects of UV and annual dynamics of microbial communities in freshwater RAS systems.</title>
        <authorList>
            <person name="Bekkelund A.K."/>
            <person name="Hansen B.R."/>
            <person name="Stokken H."/>
            <person name="Eriksen B.F."/>
            <person name="Kashulin N.A."/>
        </authorList>
    </citation>
    <scope>NUCLEOTIDE SEQUENCE [LARGE SCALE GENOMIC DNA]</scope>
    <source>
        <strain evidence="2 3">BHSEK</strain>
    </source>
</reference>
<protein>
    <submittedName>
        <fullName evidence="2">DsbA family oxidoreductase</fullName>
    </submittedName>
</protein>
<dbReference type="GO" id="GO:0016491">
    <property type="term" value="F:oxidoreductase activity"/>
    <property type="evidence" value="ECO:0007669"/>
    <property type="project" value="InterPro"/>
</dbReference>
<dbReference type="PANTHER" id="PTHR13887">
    <property type="entry name" value="GLUTATHIONE S-TRANSFERASE KAPPA"/>
    <property type="match status" value="1"/>
</dbReference>
<dbReference type="RefSeq" id="WP_121668994.1">
    <property type="nucleotide sequence ID" value="NZ_CP033019.1"/>
</dbReference>
<evidence type="ECO:0000313" key="3">
    <source>
        <dbReference type="Proteomes" id="UP000279594"/>
    </source>
</evidence>
<dbReference type="InterPro" id="IPR036249">
    <property type="entry name" value="Thioredoxin-like_sf"/>
</dbReference>
<evidence type="ECO:0000313" key="2">
    <source>
        <dbReference type="EMBL" id="AYM75728.1"/>
    </source>
</evidence>
<dbReference type="AlphaFoldDB" id="A0A3G2E5W6"/>